<dbReference type="AlphaFoldDB" id="A0AAE0CI92"/>
<gene>
    <name evidence="3" type="ORF">CYMTET_36447</name>
</gene>
<dbReference type="InterPro" id="IPR029069">
    <property type="entry name" value="HotDog_dom_sf"/>
</dbReference>
<dbReference type="InterPro" id="IPR006683">
    <property type="entry name" value="Thioestr_dom"/>
</dbReference>
<evidence type="ECO:0000313" key="3">
    <source>
        <dbReference type="EMBL" id="KAK3254337.1"/>
    </source>
</evidence>
<evidence type="ECO:0000259" key="2">
    <source>
        <dbReference type="Pfam" id="PF03061"/>
    </source>
</evidence>
<evidence type="ECO:0000256" key="1">
    <source>
        <dbReference type="ARBA" id="ARBA00022801"/>
    </source>
</evidence>
<keyword evidence="4" id="KW-1185">Reference proteome</keyword>
<name>A0AAE0CI92_9CHLO</name>
<proteinExistence type="predicted"/>
<protein>
    <recommendedName>
        <fullName evidence="2">Thioesterase domain-containing protein</fullName>
    </recommendedName>
</protein>
<dbReference type="Gene3D" id="3.10.129.10">
    <property type="entry name" value="Hotdog Thioesterase"/>
    <property type="match status" value="1"/>
</dbReference>
<evidence type="ECO:0000313" key="4">
    <source>
        <dbReference type="Proteomes" id="UP001190700"/>
    </source>
</evidence>
<dbReference type="CDD" id="cd03443">
    <property type="entry name" value="PaaI_thioesterase"/>
    <property type="match status" value="1"/>
</dbReference>
<feature type="domain" description="Thioesterase" evidence="2">
    <location>
        <begin position="95"/>
        <end position="162"/>
    </location>
</feature>
<reference evidence="3 4" key="1">
    <citation type="journal article" date="2015" name="Genome Biol. Evol.">
        <title>Comparative Genomics of a Bacterivorous Green Alga Reveals Evolutionary Causalities and Consequences of Phago-Mixotrophic Mode of Nutrition.</title>
        <authorList>
            <person name="Burns J.A."/>
            <person name="Paasch A."/>
            <person name="Narechania A."/>
            <person name="Kim E."/>
        </authorList>
    </citation>
    <scope>NUCLEOTIDE SEQUENCE [LARGE SCALE GENOMIC DNA]</scope>
    <source>
        <strain evidence="3 4">PLY_AMNH</strain>
    </source>
</reference>
<organism evidence="3 4">
    <name type="scientific">Cymbomonas tetramitiformis</name>
    <dbReference type="NCBI Taxonomy" id="36881"/>
    <lineage>
        <taxon>Eukaryota</taxon>
        <taxon>Viridiplantae</taxon>
        <taxon>Chlorophyta</taxon>
        <taxon>Pyramimonadophyceae</taxon>
        <taxon>Pyramimonadales</taxon>
        <taxon>Pyramimonadaceae</taxon>
        <taxon>Cymbomonas</taxon>
    </lineage>
</organism>
<keyword evidence="1" id="KW-0378">Hydrolase</keyword>
<sequence length="187" mass="20285">MSSQTTVEAIIKHLGVDLRAKSLRSQGMTSKVRPVDSRDDAKIEHLRTTVQGPTRTLGGEVIVGDREEQSLTMHWRPAANFYHNGTRDGSPSLQGGFVTAIIDATMAHLVRFMAKEDMAIATLEIKVSFIRPTPLRPLRSTAKVVHLGKVGGIGHLEGFLEDISTGKLLARATSTVKLLPAPPTSKL</sequence>
<dbReference type="EMBL" id="LGRX02023723">
    <property type="protein sequence ID" value="KAK3254337.1"/>
    <property type="molecule type" value="Genomic_DNA"/>
</dbReference>
<dbReference type="SUPFAM" id="SSF54637">
    <property type="entry name" value="Thioesterase/thiol ester dehydrase-isomerase"/>
    <property type="match status" value="1"/>
</dbReference>
<dbReference type="Proteomes" id="UP001190700">
    <property type="component" value="Unassembled WGS sequence"/>
</dbReference>
<comment type="caution">
    <text evidence="3">The sequence shown here is derived from an EMBL/GenBank/DDBJ whole genome shotgun (WGS) entry which is preliminary data.</text>
</comment>
<dbReference type="NCBIfam" id="TIGR00369">
    <property type="entry name" value="unchar_dom_1"/>
    <property type="match status" value="1"/>
</dbReference>
<dbReference type="GO" id="GO:0016787">
    <property type="term" value="F:hydrolase activity"/>
    <property type="evidence" value="ECO:0007669"/>
    <property type="project" value="UniProtKB-KW"/>
</dbReference>
<dbReference type="Pfam" id="PF03061">
    <property type="entry name" value="4HBT"/>
    <property type="match status" value="1"/>
</dbReference>
<accession>A0AAE0CI92</accession>
<dbReference type="InterPro" id="IPR003736">
    <property type="entry name" value="PAAI_dom"/>
</dbReference>